<accession>A0A0P7C024</accession>
<evidence type="ECO:0008006" key="5">
    <source>
        <dbReference type="Google" id="ProtNLM"/>
    </source>
</evidence>
<evidence type="ECO:0000313" key="3">
    <source>
        <dbReference type="EMBL" id="KPM47289.1"/>
    </source>
</evidence>
<comment type="caution">
    <text evidence="3">The sequence shown here is derived from an EMBL/GenBank/DDBJ whole genome shotgun (WGS) entry which is preliminary data.</text>
</comment>
<evidence type="ECO:0000313" key="4">
    <source>
        <dbReference type="Proteomes" id="UP000050454"/>
    </source>
</evidence>
<feature type="compositionally biased region" description="Basic and acidic residues" evidence="1">
    <location>
        <begin position="177"/>
        <end position="202"/>
    </location>
</feature>
<evidence type="ECO:0000256" key="2">
    <source>
        <dbReference type="SAM" id="SignalP"/>
    </source>
</evidence>
<sequence>MYRFFIHFVTRVRPVWALAFVFLAVLSAEAQRDVIITQADEEIRCRILDETPTRFIYAYVGKKGKVLRNEIFKNLVKDFKYNKYDSDLAVIEDRKSGRSKSRKESTPASLAEVVNQSTNEEKSDLPKSGQVMTDPPLEVKETITKESISSNKKPTADTVEKLQESEKKTTSEAVARVVEKTPPAEKEAIAKEMLVENKKSVSEPEEQLPESVEKPEDEAVAKVAEKPVPAEKEAVAKESISENNKPMSESAQILPESSKKSKDKTVAKVAEQTPTAEEEIKQKSEKTEEVTVGRSTQSDAPIKTREEEVDAKIETEKPLEIIPQTTTLTEKSEVEEKAVIEPATNEFKNYLKWRVGAKGGIGNIRDNNFVANNTFGLYQEKLMKGWTFGADLAFFPMEGFGFGVVYTDFKSSNSASNINYINQMTGAEASGSISNNISRKFIGPALFLRKSIDYKTFVVLGGGPGMYLYSDQGDYNGAMFDYRGKQWGAAATLGLDFLLGNDIIGRDIILSLEAGYNYGRLNELDFGDGSGPNILNSPIVMDRLDFSVGLRFMRFPKYLKSSDN</sequence>
<organism evidence="3 4">
    <name type="scientific">Jiulongibacter sediminis</name>
    <dbReference type="NCBI Taxonomy" id="1605367"/>
    <lineage>
        <taxon>Bacteria</taxon>
        <taxon>Pseudomonadati</taxon>
        <taxon>Bacteroidota</taxon>
        <taxon>Cytophagia</taxon>
        <taxon>Cytophagales</taxon>
        <taxon>Leadbetterellaceae</taxon>
        <taxon>Jiulongibacter</taxon>
    </lineage>
</organism>
<keyword evidence="2" id="KW-0732">Signal</keyword>
<gene>
    <name evidence="3" type="ORF">AFM12_15955</name>
</gene>
<dbReference type="EMBL" id="LGTQ01000012">
    <property type="protein sequence ID" value="KPM47289.1"/>
    <property type="molecule type" value="Genomic_DNA"/>
</dbReference>
<reference evidence="3 4" key="1">
    <citation type="submission" date="2015-07" db="EMBL/GenBank/DDBJ databases">
        <title>The draft genome sequence of Leadbetterella sp. JN14-9.</title>
        <authorList>
            <person name="Liu Y."/>
            <person name="Du J."/>
            <person name="Shao Z."/>
        </authorList>
    </citation>
    <scope>NUCLEOTIDE SEQUENCE [LARGE SCALE GENOMIC DNA]</scope>
    <source>
        <strain evidence="3 4">JN14-9</strain>
    </source>
</reference>
<feature type="compositionally biased region" description="Basic and acidic residues" evidence="1">
    <location>
        <begin position="257"/>
        <end position="266"/>
    </location>
</feature>
<dbReference type="AlphaFoldDB" id="A0A0P7C024"/>
<name>A0A0P7C024_9BACT</name>
<dbReference type="Proteomes" id="UP000050454">
    <property type="component" value="Unassembled WGS sequence"/>
</dbReference>
<feature type="compositionally biased region" description="Basic and acidic residues" evidence="1">
    <location>
        <begin position="211"/>
        <end position="240"/>
    </location>
</feature>
<feature type="region of interest" description="Disordered" evidence="1">
    <location>
        <begin position="95"/>
        <end position="311"/>
    </location>
</feature>
<feature type="compositionally biased region" description="Basic and acidic residues" evidence="1">
    <location>
        <begin position="278"/>
        <end position="291"/>
    </location>
</feature>
<protein>
    <recommendedName>
        <fullName evidence="5">Outer membrane protein beta-barrel domain-containing protein</fullName>
    </recommendedName>
</protein>
<dbReference type="OrthoDB" id="1093738at2"/>
<feature type="signal peptide" evidence="2">
    <location>
        <begin position="1"/>
        <end position="30"/>
    </location>
</feature>
<evidence type="ECO:0000256" key="1">
    <source>
        <dbReference type="SAM" id="MobiDB-lite"/>
    </source>
</evidence>
<feature type="compositionally biased region" description="Polar residues" evidence="1">
    <location>
        <begin position="241"/>
        <end position="251"/>
    </location>
</feature>
<dbReference type="RefSeq" id="WP_055150145.1">
    <property type="nucleotide sequence ID" value="NZ_JXSZ01000012.1"/>
</dbReference>
<keyword evidence="4" id="KW-1185">Reference proteome</keyword>
<feature type="chain" id="PRO_5006136385" description="Outer membrane protein beta-barrel domain-containing protein" evidence="2">
    <location>
        <begin position="31"/>
        <end position="564"/>
    </location>
</feature>
<feature type="compositionally biased region" description="Basic and acidic residues" evidence="1">
    <location>
        <begin position="302"/>
        <end position="311"/>
    </location>
</feature>
<feature type="compositionally biased region" description="Basic and acidic residues" evidence="1">
    <location>
        <begin position="154"/>
        <end position="170"/>
    </location>
</feature>
<proteinExistence type="predicted"/>